<dbReference type="InterPro" id="IPR036291">
    <property type="entry name" value="NAD(P)-bd_dom_sf"/>
</dbReference>
<dbReference type="PRINTS" id="PR00081">
    <property type="entry name" value="GDHRDH"/>
</dbReference>
<keyword evidence="4" id="KW-1185">Reference proteome</keyword>
<name>A0ABM9LBG2_9MYCO</name>
<dbReference type="Proteomes" id="UP001190465">
    <property type="component" value="Chromosome"/>
</dbReference>
<keyword evidence="2 3" id="KW-0560">Oxidoreductase</keyword>
<proteinExistence type="inferred from homology"/>
<dbReference type="Gene3D" id="3.40.50.720">
    <property type="entry name" value="NAD(P)-binding Rossmann-like Domain"/>
    <property type="match status" value="1"/>
</dbReference>
<evidence type="ECO:0000313" key="4">
    <source>
        <dbReference type="Proteomes" id="UP001190465"/>
    </source>
</evidence>
<dbReference type="Pfam" id="PF13561">
    <property type="entry name" value="adh_short_C2"/>
    <property type="match status" value="1"/>
</dbReference>
<dbReference type="CDD" id="cd05233">
    <property type="entry name" value="SDR_c"/>
    <property type="match status" value="1"/>
</dbReference>
<evidence type="ECO:0000256" key="1">
    <source>
        <dbReference type="ARBA" id="ARBA00006484"/>
    </source>
</evidence>
<evidence type="ECO:0000256" key="2">
    <source>
        <dbReference type="ARBA" id="ARBA00023002"/>
    </source>
</evidence>
<dbReference type="InterPro" id="IPR020904">
    <property type="entry name" value="Sc_DH/Rdtase_CS"/>
</dbReference>
<protein>
    <submittedName>
        <fullName evidence="3">SDR family oxidoreductase</fullName>
        <ecNumber evidence="3">1.-.-.-</ecNumber>
    </submittedName>
</protein>
<dbReference type="PANTHER" id="PTHR42760:SF133">
    <property type="entry name" value="3-OXOACYL-[ACYL-CARRIER-PROTEIN] REDUCTASE"/>
    <property type="match status" value="1"/>
</dbReference>
<dbReference type="PRINTS" id="PR00080">
    <property type="entry name" value="SDRFAMILY"/>
</dbReference>
<gene>
    <name evidence="3" type="ORF">MU0053_000588</name>
</gene>
<dbReference type="EC" id="1.-.-.-" evidence="3"/>
<dbReference type="PROSITE" id="PS51257">
    <property type="entry name" value="PROKAR_LIPOPROTEIN"/>
    <property type="match status" value="1"/>
</dbReference>
<dbReference type="SUPFAM" id="SSF51735">
    <property type="entry name" value="NAD(P)-binding Rossmann-fold domains"/>
    <property type="match status" value="1"/>
</dbReference>
<dbReference type="EMBL" id="OY726397">
    <property type="protein sequence ID" value="CAJ1496197.1"/>
    <property type="molecule type" value="Genomic_DNA"/>
</dbReference>
<dbReference type="RefSeq" id="WP_308480928.1">
    <property type="nucleotide sequence ID" value="NZ_OY726397.1"/>
</dbReference>
<accession>A0ABM9LBG2</accession>
<comment type="similarity">
    <text evidence="1">Belongs to the short-chain dehydrogenases/reductases (SDR) family.</text>
</comment>
<dbReference type="GO" id="GO:0016491">
    <property type="term" value="F:oxidoreductase activity"/>
    <property type="evidence" value="ECO:0007669"/>
    <property type="project" value="UniProtKB-KW"/>
</dbReference>
<dbReference type="PROSITE" id="PS00061">
    <property type="entry name" value="ADH_SHORT"/>
    <property type="match status" value="1"/>
</dbReference>
<evidence type="ECO:0000313" key="3">
    <source>
        <dbReference type="EMBL" id="CAJ1496197.1"/>
    </source>
</evidence>
<dbReference type="InterPro" id="IPR002347">
    <property type="entry name" value="SDR_fam"/>
</dbReference>
<reference evidence="3 4" key="1">
    <citation type="submission" date="2023-08" db="EMBL/GenBank/DDBJ databases">
        <authorList>
            <person name="Folkvardsen B D."/>
            <person name="Norman A."/>
        </authorList>
    </citation>
    <scope>NUCLEOTIDE SEQUENCE [LARGE SCALE GENOMIC DNA]</scope>
    <source>
        <strain evidence="3 4">Mu0053</strain>
    </source>
</reference>
<sequence length="239" mass="24450">MELHTYRAVVTGGTAGIGLACARLLAAAGAEVIISGRDQGRGETAAATHERIRFIGADMADLAAVESLVQQAGDIDVLINNAASFPGAMTLEQDAASFAQTFATNVRGSYFLTAGLVPGMLERKRGSIVNITSMVAAKGVPAASVYSASKAAVESLTRTWAAEFGSRGVRVNAVAPGPTRTEGVQAEWGDVNDDLGRALPLGRVAEAEEIAHAAVFLASPRASFITGAVLHVDGGGTAI</sequence>
<organism evidence="3 4">
    <name type="scientific">[Mycobacterium] burgundiense</name>
    <dbReference type="NCBI Taxonomy" id="3064286"/>
    <lineage>
        <taxon>Bacteria</taxon>
        <taxon>Bacillati</taxon>
        <taxon>Actinomycetota</taxon>
        <taxon>Actinomycetes</taxon>
        <taxon>Mycobacteriales</taxon>
        <taxon>Mycobacteriaceae</taxon>
        <taxon>Mycolicibacterium</taxon>
    </lineage>
</organism>
<dbReference type="PANTHER" id="PTHR42760">
    <property type="entry name" value="SHORT-CHAIN DEHYDROGENASES/REDUCTASES FAMILY MEMBER"/>
    <property type="match status" value="1"/>
</dbReference>